<keyword evidence="2" id="KW-1185">Reference proteome</keyword>
<evidence type="ECO:0000313" key="1">
    <source>
        <dbReference type="EMBL" id="QDL08131.1"/>
    </source>
</evidence>
<dbReference type="KEGG" id="bsen:DP114_09660"/>
<evidence type="ECO:0000313" key="2">
    <source>
        <dbReference type="Proteomes" id="UP000503129"/>
    </source>
</evidence>
<dbReference type="AlphaFoldDB" id="A0A856MEP0"/>
<dbReference type="Proteomes" id="UP000503129">
    <property type="component" value="Chromosome"/>
</dbReference>
<proteinExistence type="predicted"/>
<name>A0A856MEP0_9CYAN</name>
<accession>A0A856MEP0</accession>
<organism evidence="1 2">
    <name type="scientific">Brasilonema sennae CENA114</name>
    <dbReference type="NCBI Taxonomy" id="415709"/>
    <lineage>
        <taxon>Bacteria</taxon>
        <taxon>Bacillati</taxon>
        <taxon>Cyanobacteriota</taxon>
        <taxon>Cyanophyceae</taxon>
        <taxon>Nostocales</taxon>
        <taxon>Scytonemataceae</taxon>
        <taxon>Brasilonema</taxon>
        <taxon>Bromeliae group (in: Brasilonema)</taxon>
    </lineage>
</organism>
<gene>
    <name evidence="1" type="ORF">DP114_09660</name>
</gene>
<reference evidence="1 2" key="1">
    <citation type="submission" date="2018-06" db="EMBL/GenBank/DDBJ databases">
        <title>Comparative genomics of Brasilonema spp. strains.</title>
        <authorList>
            <person name="Alvarenga D.O."/>
            <person name="Fiore M.F."/>
            <person name="Varani A.M."/>
        </authorList>
    </citation>
    <scope>NUCLEOTIDE SEQUENCE [LARGE SCALE GENOMIC DNA]</scope>
    <source>
        <strain evidence="1 2">CENA114</strain>
    </source>
</reference>
<dbReference type="EMBL" id="CP030118">
    <property type="protein sequence ID" value="QDL08131.1"/>
    <property type="molecule type" value="Genomic_DNA"/>
</dbReference>
<sequence length="127" mass="14363">MKQMTLKSLATELIVLTNKFKEILMAISDDVQPGSERPDNLRDELFYYLLNKVKHSEQGQDVTYFAEDFEGKSVSKPELIEHLEHLIREGAIEGKVESDGSSGLVTCKNARITTEGENLARVNFFKV</sequence>
<protein>
    <submittedName>
        <fullName evidence="1">Uncharacterized protein</fullName>
    </submittedName>
</protein>